<dbReference type="InterPro" id="IPR011009">
    <property type="entry name" value="Kinase-like_dom_sf"/>
</dbReference>
<dbReference type="PROSITE" id="PS50011">
    <property type="entry name" value="PROTEIN_KINASE_DOM"/>
    <property type="match status" value="1"/>
</dbReference>
<dbReference type="PROSITE" id="PS00107">
    <property type="entry name" value="PROTEIN_KINASE_ATP"/>
    <property type="match status" value="1"/>
</dbReference>
<dbReference type="GO" id="GO:0005737">
    <property type="term" value="C:cytoplasm"/>
    <property type="evidence" value="ECO:0007669"/>
    <property type="project" value="UniProtKB-ARBA"/>
</dbReference>
<comment type="caution">
    <text evidence="11">The sequence shown here is derived from an EMBL/GenBank/DDBJ whole genome shotgun (WGS) entry which is preliminary data.</text>
</comment>
<protein>
    <recommendedName>
        <fullName evidence="1">non-specific serine/threonine protein kinase</fullName>
        <ecNumber evidence="1">2.7.11.1</ecNumber>
    </recommendedName>
</protein>
<feature type="domain" description="Protein kinase" evidence="10">
    <location>
        <begin position="73"/>
        <end position="153"/>
    </location>
</feature>
<keyword evidence="3" id="KW-0808">Transferase</keyword>
<keyword evidence="5 11" id="KW-0418">Kinase</keyword>
<evidence type="ECO:0000313" key="12">
    <source>
        <dbReference type="Proteomes" id="UP000023152"/>
    </source>
</evidence>
<keyword evidence="12" id="KW-1185">Reference proteome</keyword>
<evidence type="ECO:0000256" key="9">
    <source>
        <dbReference type="PROSITE-ProRule" id="PRU10141"/>
    </source>
</evidence>
<comment type="catalytic activity">
    <reaction evidence="8">
        <text>L-seryl-[protein] + ATP = O-phospho-L-seryl-[protein] + ADP + H(+)</text>
        <dbReference type="Rhea" id="RHEA:17989"/>
        <dbReference type="Rhea" id="RHEA-COMP:9863"/>
        <dbReference type="Rhea" id="RHEA-COMP:11604"/>
        <dbReference type="ChEBI" id="CHEBI:15378"/>
        <dbReference type="ChEBI" id="CHEBI:29999"/>
        <dbReference type="ChEBI" id="CHEBI:30616"/>
        <dbReference type="ChEBI" id="CHEBI:83421"/>
        <dbReference type="ChEBI" id="CHEBI:456216"/>
        <dbReference type="EC" id="2.7.11.1"/>
    </reaction>
</comment>
<accession>X6NIE0</accession>
<evidence type="ECO:0000256" key="1">
    <source>
        <dbReference type="ARBA" id="ARBA00012513"/>
    </source>
</evidence>
<dbReference type="EC" id="2.7.11.1" evidence="1"/>
<dbReference type="PANTHER" id="PTHR22983">
    <property type="entry name" value="PROTEIN KINASE RELATED"/>
    <property type="match status" value="1"/>
</dbReference>
<evidence type="ECO:0000256" key="6">
    <source>
        <dbReference type="ARBA" id="ARBA00022840"/>
    </source>
</evidence>
<keyword evidence="4 9" id="KW-0547">Nucleotide-binding</keyword>
<dbReference type="Proteomes" id="UP000023152">
    <property type="component" value="Unassembled WGS sequence"/>
</dbReference>
<feature type="binding site" evidence="9">
    <location>
        <position position="106"/>
    </location>
    <ligand>
        <name>ATP</name>
        <dbReference type="ChEBI" id="CHEBI:30616"/>
    </ligand>
</feature>
<sequence length="153" mass="17745">MYAPQFANALNSRSNRIFSLDDTLIRDSQRDMNTAFDQLKAGHSKKKLHPQVQLGLPDKEGELTEPEFYQKYWIEAGKLGEGSFARVRKITRKHDRKPFALKVIKKAGKSKEDLDALQKEIEILKKVFFTKTKKKKKKKGQKTLKTNKNHCLK</sequence>
<evidence type="ECO:0000256" key="8">
    <source>
        <dbReference type="ARBA" id="ARBA00048679"/>
    </source>
</evidence>
<dbReference type="SUPFAM" id="SSF56112">
    <property type="entry name" value="Protein kinase-like (PK-like)"/>
    <property type="match status" value="1"/>
</dbReference>
<evidence type="ECO:0000256" key="5">
    <source>
        <dbReference type="ARBA" id="ARBA00022777"/>
    </source>
</evidence>
<reference evidence="11 12" key="1">
    <citation type="journal article" date="2013" name="Curr. Biol.">
        <title>The Genome of the Foraminiferan Reticulomyxa filosa.</title>
        <authorList>
            <person name="Glockner G."/>
            <person name="Hulsmann N."/>
            <person name="Schleicher M."/>
            <person name="Noegel A.A."/>
            <person name="Eichinger L."/>
            <person name="Gallinger C."/>
            <person name="Pawlowski J."/>
            <person name="Sierra R."/>
            <person name="Euteneuer U."/>
            <person name="Pillet L."/>
            <person name="Moustafa A."/>
            <person name="Platzer M."/>
            <person name="Groth M."/>
            <person name="Szafranski K."/>
            <person name="Schliwa M."/>
        </authorList>
    </citation>
    <scope>NUCLEOTIDE SEQUENCE [LARGE SCALE GENOMIC DNA]</scope>
</reference>
<dbReference type="PANTHER" id="PTHR22983:SF6">
    <property type="entry name" value="SERINE_THREONINE-PROTEIN KINASE 36"/>
    <property type="match status" value="1"/>
</dbReference>
<dbReference type="GO" id="GO:0005524">
    <property type="term" value="F:ATP binding"/>
    <property type="evidence" value="ECO:0007669"/>
    <property type="project" value="UniProtKB-UniRule"/>
</dbReference>
<comment type="catalytic activity">
    <reaction evidence="7">
        <text>L-threonyl-[protein] + ATP = O-phospho-L-threonyl-[protein] + ADP + H(+)</text>
        <dbReference type="Rhea" id="RHEA:46608"/>
        <dbReference type="Rhea" id="RHEA-COMP:11060"/>
        <dbReference type="Rhea" id="RHEA-COMP:11605"/>
        <dbReference type="ChEBI" id="CHEBI:15378"/>
        <dbReference type="ChEBI" id="CHEBI:30013"/>
        <dbReference type="ChEBI" id="CHEBI:30616"/>
        <dbReference type="ChEBI" id="CHEBI:61977"/>
        <dbReference type="ChEBI" id="CHEBI:456216"/>
        <dbReference type="EC" id="2.7.11.1"/>
    </reaction>
</comment>
<evidence type="ECO:0000259" key="10">
    <source>
        <dbReference type="PROSITE" id="PS50011"/>
    </source>
</evidence>
<dbReference type="InterPro" id="IPR000719">
    <property type="entry name" value="Prot_kinase_dom"/>
</dbReference>
<name>X6NIE0_RETFI</name>
<evidence type="ECO:0000313" key="11">
    <source>
        <dbReference type="EMBL" id="ETO25756.1"/>
    </source>
</evidence>
<proteinExistence type="predicted"/>
<evidence type="ECO:0000256" key="3">
    <source>
        <dbReference type="ARBA" id="ARBA00022679"/>
    </source>
</evidence>
<evidence type="ECO:0000256" key="2">
    <source>
        <dbReference type="ARBA" id="ARBA00022527"/>
    </source>
</evidence>
<evidence type="ECO:0000256" key="7">
    <source>
        <dbReference type="ARBA" id="ARBA00047899"/>
    </source>
</evidence>
<evidence type="ECO:0000256" key="4">
    <source>
        <dbReference type="ARBA" id="ARBA00022741"/>
    </source>
</evidence>
<organism evidence="11 12">
    <name type="scientific">Reticulomyxa filosa</name>
    <dbReference type="NCBI Taxonomy" id="46433"/>
    <lineage>
        <taxon>Eukaryota</taxon>
        <taxon>Sar</taxon>
        <taxon>Rhizaria</taxon>
        <taxon>Retaria</taxon>
        <taxon>Foraminifera</taxon>
        <taxon>Monothalamids</taxon>
        <taxon>Reticulomyxidae</taxon>
        <taxon>Reticulomyxa</taxon>
    </lineage>
</organism>
<dbReference type="InterPro" id="IPR017441">
    <property type="entry name" value="Protein_kinase_ATP_BS"/>
</dbReference>
<keyword evidence="6 9" id="KW-0067">ATP-binding</keyword>
<dbReference type="Pfam" id="PF00069">
    <property type="entry name" value="Pkinase"/>
    <property type="match status" value="1"/>
</dbReference>
<dbReference type="EMBL" id="ASPP01008303">
    <property type="protein sequence ID" value="ETO25756.1"/>
    <property type="molecule type" value="Genomic_DNA"/>
</dbReference>
<keyword evidence="2" id="KW-0723">Serine/threonine-protein kinase</keyword>
<dbReference type="Gene3D" id="3.30.200.20">
    <property type="entry name" value="Phosphorylase Kinase, domain 1"/>
    <property type="match status" value="1"/>
</dbReference>
<dbReference type="GO" id="GO:0004674">
    <property type="term" value="F:protein serine/threonine kinase activity"/>
    <property type="evidence" value="ECO:0007669"/>
    <property type="project" value="UniProtKB-KW"/>
</dbReference>
<dbReference type="AlphaFoldDB" id="X6NIE0"/>
<gene>
    <name evidence="11" type="ORF">RFI_11377</name>
</gene>